<accession>A0A4P9ZTJ4</accession>
<proteinExistence type="predicted"/>
<name>A0A4P9ZTJ4_9FUNG</name>
<dbReference type="PANTHER" id="PTHR24067">
    <property type="entry name" value="UBIQUITIN-CONJUGATING ENZYME E2"/>
    <property type="match status" value="1"/>
</dbReference>
<dbReference type="STRING" id="215637.A0A4P9ZTJ4"/>
<organism evidence="3 4">
    <name type="scientific">Dimargaris cristalligena</name>
    <dbReference type="NCBI Taxonomy" id="215637"/>
    <lineage>
        <taxon>Eukaryota</taxon>
        <taxon>Fungi</taxon>
        <taxon>Fungi incertae sedis</taxon>
        <taxon>Zoopagomycota</taxon>
        <taxon>Kickxellomycotina</taxon>
        <taxon>Dimargaritomycetes</taxon>
        <taxon>Dimargaritales</taxon>
        <taxon>Dimargaritaceae</taxon>
        <taxon>Dimargaris</taxon>
    </lineage>
</organism>
<evidence type="ECO:0000259" key="2">
    <source>
        <dbReference type="PROSITE" id="PS50127"/>
    </source>
</evidence>
<evidence type="ECO:0000313" key="4">
    <source>
        <dbReference type="Proteomes" id="UP000268162"/>
    </source>
</evidence>
<dbReference type="InterPro" id="IPR016135">
    <property type="entry name" value="UBQ-conjugating_enzyme/RWD"/>
</dbReference>
<sequence>MPSPTTTLPPVNASTPSAKRLMQEWRHLRQENSPHYEAAPLEDNLFEWHFTLRGQPDTDFAGGKYHGRILLPSEYPLKPPSVIFLTPNGRFQLHKKICLSMTQYHPESWQPAWDLRCILLALISFMPSEVSNSVGDINYSTEQRQQLAKE</sequence>
<keyword evidence="1" id="KW-0833">Ubl conjugation pathway</keyword>
<dbReference type="EMBL" id="ML002586">
    <property type="protein sequence ID" value="RKP36843.1"/>
    <property type="molecule type" value="Genomic_DNA"/>
</dbReference>
<dbReference type="InterPro" id="IPR050113">
    <property type="entry name" value="Ub_conjugating_enzyme"/>
</dbReference>
<dbReference type="Proteomes" id="UP000268162">
    <property type="component" value="Unassembled WGS sequence"/>
</dbReference>
<gene>
    <name evidence="3" type="ORF">BJ085DRAFT_15808</name>
</gene>
<dbReference type="PROSITE" id="PS50127">
    <property type="entry name" value="UBC_2"/>
    <property type="match status" value="1"/>
</dbReference>
<dbReference type="AlphaFoldDB" id="A0A4P9ZTJ4"/>
<dbReference type="SMART" id="SM00212">
    <property type="entry name" value="UBCc"/>
    <property type="match status" value="1"/>
</dbReference>
<dbReference type="CDD" id="cd23799">
    <property type="entry name" value="UBCc_UBE2J"/>
    <property type="match status" value="1"/>
</dbReference>
<keyword evidence="4" id="KW-1185">Reference proteome</keyword>
<dbReference type="Gene3D" id="3.10.110.10">
    <property type="entry name" value="Ubiquitin Conjugating Enzyme"/>
    <property type="match status" value="1"/>
</dbReference>
<dbReference type="FunFam" id="3.10.110.10:FF:000086">
    <property type="entry name" value="Ubiquitin-conjugating enzyme E2 J1"/>
    <property type="match status" value="1"/>
</dbReference>
<dbReference type="SUPFAM" id="SSF54495">
    <property type="entry name" value="UBC-like"/>
    <property type="match status" value="1"/>
</dbReference>
<protein>
    <submittedName>
        <fullName evidence="3">Ubiquitin-conjugating enzyme/RWD-like protein</fullName>
    </submittedName>
</protein>
<evidence type="ECO:0000256" key="1">
    <source>
        <dbReference type="ARBA" id="ARBA00022786"/>
    </source>
</evidence>
<dbReference type="Pfam" id="PF00179">
    <property type="entry name" value="UQ_con"/>
    <property type="match status" value="1"/>
</dbReference>
<feature type="domain" description="UBC core" evidence="2">
    <location>
        <begin position="16"/>
        <end position="150"/>
    </location>
</feature>
<dbReference type="InterPro" id="IPR000608">
    <property type="entry name" value="UBC"/>
</dbReference>
<reference evidence="4" key="1">
    <citation type="journal article" date="2018" name="Nat. Microbiol.">
        <title>Leveraging single-cell genomics to expand the fungal tree of life.</title>
        <authorList>
            <person name="Ahrendt S.R."/>
            <person name="Quandt C.A."/>
            <person name="Ciobanu D."/>
            <person name="Clum A."/>
            <person name="Salamov A."/>
            <person name="Andreopoulos B."/>
            <person name="Cheng J.F."/>
            <person name="Woyke T."/>
            <person name="Pelin A."/>
            <person name="Henrissat B."/>
            <person name="Reynolds N.K."/>
            <person name="Benny G.L."/>
            <person name="Smith M.E."/>
            <person name="James T.Y."/>
            <person name="Grigoriev I.V."/>
        </authorList>
    </citation>
    <scope>NUCLEOTIDE SEQUENCE [LARGE SCALE GENOMIC DNA]</scope>
    <source>
        <strain evidence="4">RSA 468</strain>
    </source>
</reference>
<evidence type="ECO:0000313" key="3">
    <source>
        <dbReference type="EMBL" id="RKP36843.1"/>
    </source>
</evidence>